<keyword evidence="3" id="KW-1185">Reference proteome</keyword>
<evidence type="ECO:0000256" key="1">
    <source>
        <dbReference type="SAM" id="MobiDB-lite"/>
    </source>
</evidence>
<comment type="caution">
    <text evidence="2">The sequence shown here is derived from an EMBL/GenBank/DDBJ whole genome shotgun (WGS) entry which is preliminary data.</text>
</comment>
<dbReference type="AlphaFoldDB" id="A0A4Y2K5W7"/>
<feature type="compositionally biased region" description="Basic residues" evidence="1">
    <location>
        <begin position="85"/>
        <end position="94"/>
    </location>
</feature>
<dbReference type="OrthoDB" id="6775860at2759"/>
<feature type="compositionally biased region" description="Basic and acidic residues" evidence="1">
    <location>
        <begin position="99"/>
        <end position="116"/>
    </location>
</feature>
<name>A0A4Y2K5W7_ARAVE</name>
<dbReference type="Proteomes" id="UP000499080">
    <property type="component" value="Unassembled WGS sequence"/>
</dbReference>
<evidence type="ECO:0000313" key="2">
    <source>
        <dbReference type="EMBL" id="GBM96956.1"/>
    </source>
</evidence>
<organism evidence="2 3">
    <name type="scientific">Araneus ventricosus</name>
    <name type="common">Orbweaver spider</name>
    <name type="synonym">Epeira ventricosa</name>
    <dbReference type="NCBI Taxonomy" id="182803"/>
    <lineage>
        <taxon>Eukaryota</taxon>
        <taxon>Metazoa</taxon>
        <taxon>Ecdysozoa</taxon>
        <taxon>Arthropoda</taxon>
        <taxon>Chelicerata</taxon>
        <taxon>Arachnida</taxon>
        <taxon>Araneae</taxon>
        <taxon>Araneomorphae</taxon>
        <taxon>Entelegynae</taxon>
        <taxon>Araneoidea</taxon>
        <taxon>Araneidae</taxon>
        <taxon>Araneus</taxon>
    </lineage>
</organism>
<gene>
    <name evidence="2" type="ORF">AVEN_69324_1</name>
</gene>
<reference evidence="2 3" key="1">
    <citation type="journal article" date="2019" name="Sci. Rep.">
        <title>Orb-weaving spider Araneus ventricosus genome elucidates the spidroin gene catalogue.</title>
        <authorList>
            <person name="Kono N."/>
            <person name="Nakamura H."/>
            <person name="Ohtoshi R."/>
            <person name="Moran D.A.P."/>
            <person name="Shinohara A."/>
            <person name="Yoshida Y."/>
            <person name="Fujiwara M."/>
            <person name="Mori M."/>
            <person name="Tomita M."/>
            <person name="Arakawa K."/>
        </authorList>
    </citation>
    <scope>NUCLEOTIDE SEQUENCE [LARGE SCALE GENOMIC DNA]</scope>
</reference>
<proteinExistence type="predicted"/>
<sequence length="162" mass="18296">MLQEGLPVAERHAVTINLPQKLKQASYGKNQGQVAVVHFVRCPHYMTAVRNYEVHHKTAHMLLKTGRYHLAAWKVCKALPVIKKPSIRQPRKSHAQTAADKKRKEKGQSRRSDGFKRLTTSAERSKNATTRISNPAEAARLCRNAKSREEKVLIVLKALVSD</sequence>
<dbReference type="EMBL" id="BGPR01004193">
    <property type="protein sequence ID" value="GBM96956.1"/>
    <property type="molecule type" value="Genomic_DNA"/>
</dbReference>
<feature type="region of interest" description="Disordered" evidence="1">
    <location>
        <begin position="84"/>
        <end position="137"/>
    </location>
</feature>
<feature type="compositionally biased region" description="Polar residues" evidence="1">
    <location>
        <begin position="118"/>
        <end position="133"/>
    </location>
</feature>
<accession>A0A4Y2K5W7</accession>
<evidence type="ECO:0000313" key="3">
    <source>
        <dbReference type="Proteomes" id="UP000499080"/>
    </source>
</evidence>
<protein>
    <submittedName>
        <fullName evidence="2">Uncharacterized protein</fullName>
    </submittedName>
</protein>